<dbReference type="PANTHER" id="PTHR12872">
    <property type="entry name" value="ALPHA-N-ACETYLGLUCOSAMINIDASE"/>
    <property type="match status" value="1"/>
</dbReference>
<evidence type="ECO:0000313" key="3">
    <source>
        <dbReference type="EMBL" id="KAA1397667.1"/>
    </source>
</evidence>
<dbReference type="Proteomes" id="UP000380867">
    <property type="component" value="Unassembled WGS sequence"/>
</dbReference>
<proteinExistence type="predicted"/>
<dbReference type="EMBL" id="SDPQ02000002">
    <property type="protein sequence ID" value="KAA1397667.1"/>
    <property type="molecule type" value="Genomic_DNA"/>
</dbReference>
<dbReference type="InterPro" id="IPR024733">
    <property type="entry name" value="NAGLU_tim-barrel"/>
</dbReference>
<evidence type="ECO:0000313" key="4">
    <source>
        <dbReference type="Proteomes" id="UP000380867"/>
    </source>
</evidence>
<feature type="domain" description="Alpha-N-acetylglucosaminidase C-terminal" evidence="2">
    <location>
        <begin position="443"/>
        <end position="685"/>
    </location>
</feature>
<reference evidence="3" key="1">
    <citation type="submission" date="2019-09" db="EMBL/GenBank/DDBJ databases">
        <authorList>
            <person name="Li J."/>
        </authorList>
    </citation>
    <scope>NUCLEOTIDE SEQUENCE [LARGE SCALE GENOMIC DNA]</scope>
    <source>
        <strain evidence="3">JCM 14732</strain>
    </source>
</reference>
<evidence type="ECO:0000259" key="2">
    <source>
        <dbReference type="Pfam" id="PF12972"/>
    </source>
</evidence>
<dbReference type="Gene3D" id="3.20.20.80">
    <property type="entry name" value="Glycosidases"/>
    <property type="match status" value="1"/>
</dbReference>
<dbReference type="AlphaFoldDB" id="A0A5M4FEA1"/>
<comment type="caution">
    <text evidence="3">The sequence shown here is derived from an EMBL/GenBank/DDBJ whole genome shotgun (WGS) entry which is preliminary data.</text>
</comment>
<dbReference type="RefSeq" id="WP_149689115.1">
    <property type="nucleotide sequence ID" value="NZ_SDPQ02000002.1"/>
</dbReference>
<organism evidence="3 4">
    <name type="scientific">Aeromicrobium ginsengisoli</name>
    <dbReference type="NCBI Taxonomy" id="363867"/>
    <lineage>
        <taxon>Bacteria</taxon>
        <taxon>Bacillati</taxon>
        <taxon>Actinomycetota</taxon>
        <taxon>Actinomycetes</taxon>
        <taxon>Propionibacteriales</taxon>
        <taxon>Nocardioidaceae</taxon>
        <taxon>Aeromicrobium</taxon>
    </lineage>
</organism>
<evidence type="ECO:0000259" key="1">
    <source>
        <dbReference type="Pfam" id="PF05089"/>
    </source>
</evidence>
<sequence>MPTSPETDGAPAPAPWVTEVEALWARVTGGTCGLDVEVLTARTDRSYEAQSRSDRLTVRATDAGAACVAIHQFLRRHCGVAVMWDTALPLRISELGVSDVVAGSAIVPDLYYLNFCTFGYSTAFWGWPEWEREIDWMALHGVTMPLALVGHEATLRLAYGRLGMPEDDVRRFLGGPAYLPWVYMGNLDSFAGPLPEDWIDEHLELGQRVIDRQRALGMTPVLPAFTGHIPREIAPDGAKTRLWQGHETTVVAPEDPLFVRVTSEVVAAQQELFGTDHLYASDPFIEMVPEDTDASADYPAAVAAAVVQGLADADPEAVWVLQSWPFAYQGDYWTAERVHTFLDAIPADRLLVLDLWAEARPQWERLEGFFGRRWLWNGLLNFGGRSEPVADLRSAVDGFSSALESNHPPVGVGLTMEAIHNNPVFFELVADRAWSAEPLDHGIRRYARERYGVESPRLVEAWADLAATIFDGRGERIFPEFFISIVVAKPAFESLLRPDATIHDDIRSALYFDPQILLRAWRTLADVARERPDLVDGPLGADLAQVGTAALVRIIDARLSRLLGEAVASGRTDPGTVASFLSAFDDLELLVATRPESRYDSWEQAALRWGSEPETAAVLRDNARRILTVWNSADDEHLDGYAARLWSGLVTYYQRRWARWCELLPEALENPADAEAVLAEDLRVLAETFIAEGPAPVEAGSVLDESTRLLQAYGDELAGLAGGGGRRG</sequence>
<keyword evidence="4" id="KW-1185">Reference proteome</keyword>
<dbReference type="Pfam" id="PF05089">
    <property type="entry name" value="NAGLU"/>
    <property type="match status" value="1"/>
</dbReference>
<dbReference type="Gene3D" id="1.20.120.670">
    <property type="entry name" value="N-acetyl-b-d-glucoasminidase"/>
    <property type="match status" value="1"/>
</dbReference>
<dbReference type="InterPro" id="IPR007781">
    <property type="entry name" value="NAGLU"/>
</dbReference>
<accession>A0A5M4FEA1</accession>
<dbReference type="Pfam" id="PF12972">
    <property type="entry name" value="NAGLU_C"/>
    <property type="match status" value="1"/>
</dbReference>
<gene>
    <name evidence="3" type="ORF">ESP70_009945</name>
</gene>
<name>A0A5M4FEA1_9ACTN</name>
<dbReference type="PANTHER" id="PTHR12872:SF1">
    <property type="entry name" value="ALPHA-N-ACETYLGLUCOSAMINIDASE"/>
    <property type="match status" value="1"/>
</dbReference>
<dbReference type="OrthoDB" id="9807519at2"/>
<feature type="domain" description="Alpha-N-acetylglucosaminidase tim-barrel" evidence="1">
    <location>
        <begin position="111"/>
        <end position="435"/>
    </location>
</feature>
<dbReference type="InterPro" id="IPR024732">
    <property type="entry name" value="NAGLU_C"/>
</dbReference>
<protein>
    <submittedName>
        <fullName evidence="3">Alpha-N-acetylglucosaminidase</fullName>
    </submittedName>
</protein>